<dbReference type="InterPro" id="IPR011712">
    <property type="entry name" value="Sig_transdc_His_kin_sub3_dim/P"/>
</dbReference>
<sequence length="977" mass="108670">MRIIAFLCLTGCFFYNTANAQRYNFTHYDIENGLIQSQVNRLAQDNAHRLWMGTLGGAARFDGKDYYNISKANGLNNNFVYAVFTDKSGAVWFGTHRGLSLFKNQKVYNFPPPAGMKNTWVTQIAQDKKGDVWIILNNHLFKVQGKALELVSFGDNDHGVTSVMADKQGKLYAALYRKGIYSLNDHTWQPYVNFADEADPIHVMKFAFDREDAKTLYILSLKGLFTARGGMLNPLTASTMLPSGTSFLSFDQDADNNLWIGTNNGAYYLKQGKAIHFTAKNGLTDNPVTDVFKDADNNLWLATSGSGIFKFEGDDHVTYDRSNGLTNNQVVMGIAPGRNGEVILGTDAGLLSYANGLLSPMPFKNGGIDERRIQGLFTDSKNNLWIGADAAWKYDGSKYEMIKGTEGGTIISIGEDTAGTIWLATPTGCMYYQNGQLTRLQGSSAFTTALLPIGRDSMLIGTQEGALLAVNKKLVPGFRIGAIARSSILGMAKYKNLVFFGSDDRGIFIWDIPTGKIRNYGEKQGLKSNAIYSLVNDDKGILWVGTGRGVNRLKVDTKAVSATVLKSINANEPVVESNQNAALFFKGKIFIGNTKGLTIYNTDIKMRSGAAPYVMIQNARLFEDNKSPRLISLNSKNDTCPQLSADQNHLAITFFGVHLNNPQSVKYQYKLTGLERDFSMPVSTNVVEYPSLPPGRYTFEVKAINADGQQSKTTAKFHFEIVPPFYKTALFQIVAAIFIMLLIIAIQSLWHHNKKQRQLAIEAIKREEKIKIRQQTAEDFHDDLGNKLTRITVLSEILNVKIESDKPEQRNLVEQIKQNAAALYNGTKDILWALDPKSDNLYETLKHIEEIGIEIFQDTPVAFTFDNINEDLELVKLTMEYNRNITMIFKESLNNVLKHADATKAVLKIIRIDKNIIGIMLTDNGKGFDADADIKGHGIKNIQTRAKRFNGYLQIISAPGAGTTVALEFTINTKTTR</sequence>
<reference evidence="9" key="1">
    <citation type="journal article" date="2019" name="Int. J. Syst. Evol. Microbiol.">
        <title>The Global Catalogue of Microorganisms (GCM) 10K type strain sequencing project: providing services to taxonomists for standard genome sequencing and annotation.</title>
        <authorList>
            <consortium name="The Broad Institute Genomics Platform"/>
            <consortium name="The Broad Institute Genome Sequencing Center for Infectious Disease"/>
            <person name="Wu L."/>
            <person name="Ma J."/>
        </authorList>
    </citation>
    <scope>NUCLEOTIDE SEQUENCE [LARGE SCALE GENOMIC DNA]</scope>
    <source>
        <strain evidence="9">JCM 17705</strain>
    </source>
</reference>
<evidence type="ECO:0000313" key="9">
    <source>
        <dbReference type="Proteomes" id="UP001500582"/>
    </source>
</evidence>
<evidence type="ECO:0000256" key="5">
    <source>
        <dbReference type="SAM" id="SignalP"/>
    </source>
</evidence>
<dbReference type="Gene3D" id="2.60.40.10">
    <property type="entry name" value="Immunoglobulins"/>
    <property type="match status" value="1"/>
</dbReference>
<evidence type="ECO:0000256" key="3">
    <source>
        <dbReference type="ARBA" id="ARBA00023012"/>
    </source>
</evidence>
<dbReference type="PANTHER" id="PTHR24421">
    <property type="entry name" value="NITRATE/NITRITE SENSOR PROTEIN NARX-RELATED"/>
    <property type="match status" value="1"/>
</dbReference>
<name>A0ABP8HEB2_9SPHI</name>
<dbReference type="Proteomes" id="UP001500582">
    <property type="component" value="Unassembled WGS sequence"/>
</dbReference>
<dbReference type="SUPFAM" id="SSF50998">
    <property type="entry name" value="Quinoprotein alcohol dehydrogenase-like"/>
    <property type="match status" value="1"/>
</dbReference>
<keyword evidence="9" id="KW-1185">Reference proteome</keyword>
<feature type="domain" description="Two component regulator three Y" evidence="6">
    <location>
        <begin position="660"/>
        <end position="721"/>
    </location>
</feature>
<dbReference type="SUPFAM" id="SSF55874">
    <property type="entry name" value="ATPase domain of HSP90 chaperone/DNA topoisomerase II/histidine kinase"/>
    <property type="match status" value="1"/>
</dbReference>
<keyword evidence="2" id="KW-0418">Kinase</keyword>
<dbReference type="Gene3D" id="2.130.10.10">
    <property type="entry name" value="YVTN repeat-like/Quinoprotein amine dehydrogenase"/>
    <property type="match status" value="3"/>
</dbReference>
<dbReference type="EMBL" id="BAABFT010000020">
    <property type="protein sequence ID" value="GAA4338157.1"/>
    <property type="molecule type" value="Genomic_DNA"/>
</dbReference>
<evidence type="ECO:0000259" key="6">
    <source>
        <dbReference type="Pfam" id="PF07495"/>
    </source>
</evidence>
<accession>A0ABP8HEB2</accession>
<evidence type="ECO:0000256" key="4">
    <source>
        <dbReference type="SAM" id="Phobius"/>
    </source>
</evidence>
<evidence type="ECO:0000256" key="1">
    <source>
        <dbReference type="ARBA" id="ARBA00022679"/>
    </source>
</evidence>
<dbReference type="CDD" id="cd16917">
    <property type="entry name" value="HATPase_UhpB-NarQ-NarX-like"/>
    <property type="match status" value="1"/>
</dbReference>
<evidence type="ECO:0000259" key="7">
    <source>
        <dbReference type="Pfam" id="PF07730"/>
    </source>
</evidence>
<dbReference type="Pfam" id="PF07495">
    <property type="entry name" value="Y_Y_Y"/>
    <property type="match status" value="1"/>
</dbReference>
<dbReference type="Gene3D" id="3.30.565.10">
    <property type="entry name" value="Histidine kinase-like ATPase, C-terminal domain"/>
    <property type="match status" value="1"/>
</dbReference>
<dbReference type="InterPro" id="IPR013783">
    <property type="entry name" value="Ig-like_fold"/>
</dbReference>
<organism evidence="8 9">
    <name type="scientific">Mucilaginibacter gynuensis</name>
    <dbReference type="NCBI Taxonomy" id="1302236"/>
    <lineage>
        <taxon>Bacteria</taxon>
        <taxon>Pseudomonadati</taxon>
        <taxon>Bacteroidota</taxon>
        <taxon>Sphingobacteriia</taxon>
        <taxon>Sphingobacteriales</taxon>
        <taxon>Sphingobacteriaceae</taxon>
        <taxon>Mucilaginibacter</taxon>
    </lineage>
</organism>
<feature type="transmembrane region" description="Helical" evidence="4">
    <location>
        <begin position="729"/>
        <end position="750"/>
    </location>
</feature>
<protein>
    <submittedName>
        <fullName evidence="8">Two-component regulator propeller domain-containing protein</fullName>
    </submittedName>
</protein>
<gene>
    <name evidence="8" type="ORF">GCM10023149_47990</name>
</gene>
<feature type="domain" description="Signal transduction histidine kinase subgroup 3 dimerisation and phosphoacceptor" evidence="7">
    <location>
        <begin position="773"/>
        <end position="837"/>
    </location>
</feature>
<dbReference type="InterPro" id="IPR015943">
    <property type="entry name" value="WD40/YVTN_repeat-like_dom_sf"/>
</dbReference>
<feature type="signal peptide" evidence="5">
    <location>
        <begin position="1"/>
        <end position="20"/>
    </location>
</feature>
<keyword evidence="4" id="KW-0812">Transmembrane</keyword>
<keyword evidence="4" id="KW-0472">Membrane</keyword>
<dbReference type="InterPro" id="IPR011123">
    <property type="entry name" value="Y_Y_Y"/>
</dbReference>
<evidence type="ECO:0000256" key="2">
    <source>
        <dbReference type="ARBA" id="ARBA00022777"/>
    </source>
</evidence>
<dbReference type="InterPro" id="IPR036890">
    <property type="entry name" value="HATPase_C_sf"/>
</dbReference>
<proteinExistence type="predicted"/>
<comment type="caution">
    <text evidence="8">The sequence shown here is derived from an EMBL/GenBank/DDBJ whole genome shotgun (WGS) entry which is preliminary data.</text>
</comment>
<feature type="chain" id="PRO_5046180792" evidence="5">
    <location>
        <begin position="21"/>
        <end position="977"/>
    </location>
</feature>
<dbReference type="Pfam" id="PF07730">
    <property type="entry name" value="HisKA_3"/>
    <property type="match status" value="1"/>
</dbReference>
<dbReference type="InterPro" id="IPR011047">
    <property type="entry name" value="Quinoprotein_ADH-like_sf"/>
</dbReference>
<keyword evidence="5" id="KW-0732">Signal</keyword>
<keyword evidence="3" id="KW-0902">Two-component regulatory system</keyword>
<dbReference type="Pfam" id="PF07494">
    <property type="entry name" value="Reg_prop"/>
    <property type="match status" value="4"/>
</dbReference>
<keyword evidence="4" id="KW-1133">Transmembrane helix</keyword>
<dbReference type="Gene3D" id="1.20.5.1930">
    <property type="match status" value="1"/>
</dbReference>
<keyword evidence="1" id="KW-0808">Transferase</keyword>
<dbReference type="InterPro" id="IPR011110">
    <property type="entry name" value="Reg_prop"/>
</dbReference>
<evidence type="ECO:0000313" key="8">
    <source>
        <dbReference type="EMBL" id="GAA4338157.1"/>
    </source>
</evidence>
<dbReference type="InterPro" id="IPR050482">
    <property type="entry name" value="Sensor_HK_TwoCompSys"/>
</dbReference>
<dbReference type="SUPFAM" id="SSF63829">
    <property type="entry name" value="Calcium-dependent phosphotriesterase"/>
    <property type="match status" value="1"/>
</dbReference>